<dbReference type="EMBL" id="CAFZ01000927">
    <property type="protein sequence ID" value="CCA76696.1"/>
    <property type="molecule type" value="Genomic_DNA"/>
</dbReference>
<feature type="compositionally biased region" description="Polar residues" evidence="1">
    <location>
        <begin position="82"/>
        <end position="91"/>
    </location>
</feature>
<feature type="region of interest" description="Disordered" evidence="1">
    <location>
        <begin position="130"/>
        <end position="246"/>
    </location>
</feature>
<feature type="compositionally biased region" description="Basic and acidic residues" evidence="1">
    <location>
        <begin position="153"/>
        <end position="163"/>
    </location>
</feature>
<comment type="caution">
    <text evidence="2">The sequence shown here is derived from an EMBL/GenBank/DDBJ whole genome shotgun (WGS) entry which is preliminary data.</text>
</comment>
<feature type="region of interest" description="Disordered" evidence="1">
    <location>
        <begin position="66"/>
        <end position="102"/>
    </location>
</feature>
<sequence>MDESVHEELPSQYYNDHRALHQPMVAIANKTTWSNHYQTQYGHQSYLQHGSQAAQVSYPPYSTAQAHNLQSTGTSGHHYHNLHTTLSTQPTPADPTAAGYYHEDPYPTLPQSVGGISAGYRQVEYYEGHGSTSLGIPSPLAHHHPGQETRVAQTHDPHEREHNPLPMSSDAHPPGGHLQRLNSPPTSYGAAASDRNTDSSEDEEQWFDPRSAEDLQDQDAQTDSDSNAGSDTNKSDPSGFENPTGIHIITRRHRVDFSRRQNTFAPPKRSAQVLWKDFHAGNNAQKINYVAQKYRDEVTDEIRSIIARRMKQKEQFPLDGSQIKAWENFTTLFSQIEKTFVLMTPQ</sequence>
<name>G4TZF3_SERID</name>
<feature type="compositionally biased region" description="Polar residues" evidence="1">
    <location>
        <begin position="223"/>
        <end position="236"/>
    </location>
</feature>
<dbReference type="AlphaFoldDB" id="G4TZF3"/>
<dbReference type="HOGENOM" id="CLU_801965_0_0_1"/>
<evidence type="ECO:0000256" key="1">
    <source>
        <dbReference type="SAM" id="MobiDB-lite"/>
    </source>
</evidence>
<reference evidence="2 3" key="1">
    <citation type="journal article" date="2011" name="PLoS Pathog.">
        <title>Endophytic Life Strategies Decoded by Genome and Transcriptome Analyses of the Mutualistic Root Symbiont Piriformospora indica.</title>
        <authorList>
            <person name="Zuccaro A."/>
            <person name="Lahrmann U."/>
            <person name="Guldener U."/>
            <person name="Langen G."/>
            <person name="Pfiffi S."/>
            <person name="Biedenkopf D."/>
            <person name="Wong P."/>
            <person name="Samans B."/>
            <person name="Grimm C."/>
            <person name="Basiewicz M."/>
            <person name="Murat C."/>
            <person name="Martin F."/>
            <person name="Kogel K.H."/>
        </authorList>
    </citation>
    <scope>NUCLEOTIDE SEQUENCE [LARGE SCALE GENOMIC DNA]</scope>
    <source>
        <strain evidence="2 3">DSM 11827</strain>
    </source>
</reference>
<feature type="compositionally biased region" description="Polar residues" evidence="1">
    <location>
        <begin position="66"/>
        <end position="75"/>
    </location>
</feature>
<evidence type="ECO:0000313" key="2">
    <source>
        <dbReference type="EMBL" id="CCA76696.1"/>
    </source>
</evidence>
<gene>
    <name evidence="2" type="ORF">PIIN_10684</name>
</gene>
<dbReference type="InParanoid" id="G4TZF3"/>
<keyword evidence="3" id="KW-1185">Reference proteome</keyword>
<evidence type="ECO:0000313" key="3">
    <source>
        <dbReference type="Proteomes" id="UP000007148"/>
    </source>
</evidence>
<organism evidence="2 3">
    <name type="scientific">Serendipita indica (strain DSM 11827)</name>
    <name type="common">Root endophyte fungus</name>
    <name type="synonym">Piriformospora indica</name>
    <dbReference type="NCBI Taxonomy" id="1109443"/>
    <lineage>
        <taxon>Eukaryota</taxon>
        <taxon>Fungi</taxon>
        <taxon>Dikarya</taxon>
        <taxon>Basidiomycota</taxon>
        <taxon>Agaricomycotina</taxon>
        <taxon>Agaricomycetes</taxon>
        <taxon>Sebacinales</taxon>
        <taxon>Serendipitaceae</taxon>
        <taxon>Serendipita</taxon>
    </lineage>
</organism>
<accession>G4TZF3</accession>
<proteinExistence type="predicted"/>
<dbReference type="Proteomes" id="UP000007148">
    <property type="component" value="Unassembled WGS sequence"/>
</dbReference>
<protein>
    <submittedName>
        <fullName evidence="2">Uncharacterized protein</fullName>
    </submittedName>
</protein>